<protein>
    <submittedName>
        <fullName evidence="3">Excinuclease ABC subunit C</fullName>
    </submittedName>
</protein>
<feature type="domain" description="GIY-YIG" evidence="2">
    <location>
        <begin position="1"/>
        <end position="75"/>
    </location>
</feature>
<dbReference type="Pfam" id="PF01541">
    <property type="entry name" value="GIY-YIG"/>
    <property type="match status" value="1"/>
</dbReference>
<evidence type="ECO:0000313" key="3">
    <source>
        <dbReference type="EMBL" id="ANV98889.1"/>
    </source>
</evidence>
<dbReference type="PANTHER" id="PTHR34477">
    <property type="entry name" value="UPF0213 PROTEIN YHBQ"/>
    <property type="match status" value="1"/>
</dbReference>
<keyword evidence="4" id="KW-1185">Reference proteome</keyword>
<evidence type="ECO:0000259" key="2">
    <source>
        <dbReference type="PROSITE" id="PS50164"/>
    </source>
</evidence>
<gene>
    <name evidence="3" type="ORF">LMTR13_00510</name>
</gene>
<dbReference type="STRING" id="1274631.LMTR13_00510"/>
<organism evidence="3 4">
    <name type="scientific">Bradyrhizobium icense</name>
    <dbReference type="NCBI Taxonomy" id="1274631"/>
    <lineage>
        <taxon>Bacteria</taxon>
        <taxon>Pseudomonadati</taxon>
        <taxon>Pseudomonadota</taxon>
        <taxon>Alphaproteobacteria</taxon>
        <taxon>Hyphomicrobiales</taxon>
        <taxon>Nitrobacteraceae</taxon>
        <taxon>Bradyrhizobium</taxon>
    </lineage>
</organism>
<dbReference type="KEGG" id="bic:LMTR13_00510"/>
<dbReference type="CDD" id="cd10449">
    <property type="entry name" value="GIY-YIG_SLX1_like"/>
    <property type="match status" value="1"/>
</dbReference>
<dbReference type="PROSITE" id="PS50164">
    <property type="entry name" value="GIY_YIG"/>
    <property type="match status" value="1"/>
</dbReference>
<comment type="similarity">
    <text evidence="1">Belongs to the UPF0213 family.</text>
</comment>
<evidence type="ECO:0000313" key="4">
    <source>
        <dbReference type="Proteomes" id="UP000092839"/>
    </source>
</evidence>
<dbReference type="InterPro" id="IPR035901">
    <property type="entry name" value="GIY-YIG_endonuc_sf"/>
</dbReference>
<sequence length="78" mass="8900">MKYVYILESLDSEHFYVGITDDLRARLAKHNAGEVPHTSKHGPWRIKTYVAFSDAAQAIAFEKYLKSASGRAFARKRL</sequence>
<dbReference type="RefSeq" id="WP_065726215.1">
    <property type="nucleotide sequence ID" value="NZ_CP016428.1"/>
</dbReference>
<dbReference type="OrthoDB" id="7159537at2"/>
<dbReference type="PANTHER" id="PTHR34477:SF5">
    <property type="entry name" value="BSL5627 PROTEIN"/>
    <property type="match status" value="1"/>
</dbReference>
<name>A0A1B1U7Y8_9BRAD</name>
<accession>A0A1B1U7Y8</accession>
<dbReference type="Proteomes" id="UP000092839">
    <property type="component" value="Chromosome"/>
</dbReference>
<dbReference type="InterPro" id="IPR000305">
    <property type="entry name" value="GIY-YIG_endonuc"/>
</dbReference>
<evidence type="ECO:0000256" key="1">
    <source>
        <dbReference type="ARBA" id="ARBA00007435"/>
    </source>
</evidence>
<dbReference type="SUPFAM" id="SSF82771">
    <property type="entry name" value="GIY-YIG endonuclease"/>
    <property type="match status" value="1"/>
</dbReference>
<dbReference type="EMBL" id="CP016428">
    <property type="protein sequence ID" value="ANV98889.1"/>
    <property type="molecule type" value="Genomic_DNA"/>
</dbReference>
<dbReference type="InterPro" id="IPR050190">
    <property type="entry name" value="UPF0213_domain"/>
</dbReference>
<dbReference type="Gene3D" id="3.40.1440.10">
    <property type="entry name" value="GIY-YIG endonuclease"/>
    <property type="match status" value="1"/>
</dbReference>
<reference evidence="3 4" key="1">
    <citation type="submission" date="2016-07" db="EMBL/GenBank/DDBJ databases">
        <title>Complete genome sequence of Bradyrhizobium icense LMTR 13T, a potential inoculant strain isolated from lima bean (Phaseolus lunatus) in Peru.</title>
        <authorList>
            <person name="Ormeno-Orrillo E."/>
            <person name="Duran D."/>
            <person name="Rogel M.A."/>
            <person name="Rey L."/>
            <person name="Imperial J."/>
            <person name="Ruiz-Argueso T."/>
            <person name="Martinez-Romero E."/>
        </authorList>
    </citation>
    <scope>NUCLEOTIDE SEQUENCE [LARGE SCALE GENOMIC DNA]</scope>
    <source>
        <strain evidence="3 4">LMTR 13</strain>
    </source>
</reference>
<proteinExistence type="inferred from homology"/>
<dbReference type="AlphaFoldDB" id="A0A1B1U7Y8"/>